<evidence type="ECO:0000256" key="2">
    <source>
        <dbReference type="ARBA" id="ARBA00022448"/>
    </source>
</evidence>
<keyword evidence="2" id="KW-0813">Transport</keyword>
<dbReference type="InterPro" id="IPR028258">
    <property type="entry name" value="Sec3-PIP2_bind"/>
</dbReference>
<feature type="compositionally biased region" description="Polar residues" evidence="6">
    <location>
        <begin position="327"/>
        <end position="336"/>
    </location>
</feature>
<dbReference type="VEuPathDB" id="FungiDB:PV09_06182"/>
<dbReference type="GO" id="GO:0000145">
    <property type="term" value="C:exocyst"/>
    <property type="evidence" value="ECO:0007669"/>
    <property type="project" value="InterPro"/>
</dbReference>
<feature type="compositionally biased region" description="Basic and acidic residues" evidence="6">
    <location>
        <begin position="357"/>
        <end position="370"/>
    </location>
</feature>
<evidence type="ECO:0000259" key="7">
    <source>
        <dbReference type="SMART" id="SM01313"/>
    </source>
</evidence>
<dbReference type="Pfam" id="PF09763">
    <property type="entry name" value="Sec3_CC"/>
    <property type="match status" value="1"/>
</dbReference>
<dbReference type="GO" id="GO:0006893">
    <property type="term" value="P:Golgi to plasma membrane transport"/>
    <property type="evidence" value="ECO:0007669"/>
    <property type="project" value="TreeGrafter"/>
</dbReference>
<feature type="compositionally biased region" description="Basic and acidic residues" evidence="6">
    <location>
        <begin position="544"/>
        <end position="558"/>
    </location>
</feature>
<dbReference type="FunCoup" id="A0A0D2A6Z0">
    <property type="interactions" value="58"/>
</dbReference>
<dbReference type="RefSeq" id="XP_016212229.1">
    <property type="nucleotide sequence ID" value="XM_016359781.1"/>
</dbReference>
<dbReference type="Proteomes" id="UP000053259">
    <property type="component" value="Unassembled WGS sequence"/>
</dbReference>
<name>A0A0D2A6Z0_9PEZI</name>
<keyword evidence="4 5" id="KW-0175">Coiled coil</keyword>
<dbReference type="GO" id="GO:0005886">
    <property type="term" value="C:plasma membrane"/>
    <property type="evidence" value="ECO:0007669"/>
    <property type="project" value="TreeGrafter"/>
</dbReference>
<dbReference type="HOGENOM" id="CLU_002075_1_0_1"/>
<protein>
    <recommendedName>
        <fullName evidence="7">Exocyst complex component Sec3 PIP2-binding N-terminal domain-containing protein</fullName>
    </recommendedName>
</protein>
<dbReference type="PANTHER" id="PTHR16092">
    <property type="entry name" value="SEC3/SYNTAXIN-RELATED"/>
    <property type="match status" value="1"/>
</dbReference>
<dbReference type="GO" id="GO:0005546">
    <property type="term" value="F:phosphatidylinositol-4,5-bisphosphate binding"/>
    <property type="evidence" value="ECO:0007669"/>
    <property type="project" value="TreeGrafter"/>
</dbReference>
<dbReference type="CDD" id="cd13315">
    <property type="entry name" value="PH_Sec3"/>
    <property type="match status" value="1"/>
</dbReference>
<dbReference type="OrthoDB" id="27109at2759"/>
<comment type="similarity">
    <text evidence="1">Belongs to the SEC3 family.</text>
</comment>
<dbReference type="FunFam" id="2.30.29.90:FF:000003">
    <property type="entry name" value="Exocyst complex component Sec3"/>
    <property type="match status" value="1"/>
</dbReference>
<reference evidence="8 9" key="1">
    <citation type="submission" date="2015-01" db="EMBL/GenBank/DDBJ databases">
        <title>The Genome Sequence of Ochroconis gallopava CBS43764.</title>
        <authorList>
            <consortium name="The Broad Institute Genomics Platform"/>
            <person name="Cuomo C."/>
            <person name="de Hoog S."/>
            <person name="Gorbushina A."/>
            <person name="Stielow B."/>
            <person name="Teixiera M."/>
            <person name="Abouelleil A."/>
            <person name="Chapman S.B."/>
            <person name="Priest M."/>
            <person name="Young S.K."/>
            <person name="Wortman J."/>
            <person name="Nusbaum C."/>
            <person name="Birren B."/>
        </authorList>
    </citation>
    <scope>NUCLEOTIDE SEQUENCE [LARGE SCALE GENOMIC DNA]</scope>
    <source>
        <strain evidence="8 9">CBS 43764</strain>
    </source>
</reference>
<feature type="region of interest" description="Disordered" evidence="6">
    <location>
        <begin position="586"/>
        <end position="690"/>
    </location>
</feature>
<dbReference type="InterPro" id="IPR048628">
    <property type="entry name" value="Sec3_C"/>
</dbReference>
<feature type="compositionally biased region" description="Pro residues" evidence="6">
    <location>
        <begin position="233"/>
        <end position="242"/>
    </location>
</feature>
<organism evidence="8 9">
    <name type="scientific">Verruconis gallopava</name>
    <dbReference type="NCBI Taxonomy" id="253628"/>
    <lineage>
        <taxon>Eukaryota</taxon>
        <taxon>Fungi</taxon>
        <taxon>Dikarya</taxon>
        <taxon>Ascomycota</taxon>
        <taxon>Pezizomycotina</taxon>
        <taxon>Dothideomycetes</taxon>
        <taxon>Pleosporomycetidae</taxon>
        <taxon>Venturiales</taxon>
        <taxon>Sympoventuriaceae</taxon>
        <taxon>Verruconis</taxon>
    </lineage>
</organism>
<evidence type="ECO:0000256" key="5">
    <source>
        <dbReference type="SAM" id="Coils"/>
    </source>
</evidence>
<evidence type="ECO:0000313" key="9">
    <source>
        <dbReference type="Proteomes" id="UP000053259"/>
    </source>
</evidence>
<feature type="region of interest" description="Disordered" evidence="6">
    <location>
        <begin position="1"/>
        <end position="45"/>
    </location>
</feature>
<dbReference type="Gene3D" id="2.30.29.90">
    <property type="match status" value="1"/>
</dbReference>
<dbReference type="Pfam" id="PF15277">
    <property type="entry name" value="Sec3-PIP2_bind"/>
    <property type="match status" value="1"/>
</dbReference>
<evidence type="ECO:0000256" key="3">
    <source>
        <dbReference type="ARBA" id="ARBA00022483"/>
    </source>
</evidence>
<sequence length="1524" mass="166000">MDPRFQQPQRSAGFSPQPSPQRGNAVPPAGRPQGQMTRAEKFEDEKRRIIESCFSKYDDSGQLSESYITHIRVTEDSSFPQTPHPPDSPSANKARIIIVAVRNTGRVRVHKARENANYTFSIGKTWNLEDLSAVQSWNMFQPRNAEEETQKSWAGDTGFTVTMGKPYFWQASTAKEKEFFIASLVKIYRKYTQGKIPELIGFPQKDVEAMLGGGSVQQQGGPRNPVGASSPSGPAPQIPPFSPGRQQRGPLGVDGPTSPPGASLEPPPRNRPPTANSGQAAFFGQRSPSSQTSNPPPGSLQGNIYSDPAINRMPSREQMRPPGRITPSASMTNLNAQRPRDRTPDSVQMRPQTAGRGAERRSPSRTRGEEMGLGISGRPNGAQPLLGEQIPPLPRPGPPNGFGDTGRMRNGSQGSTDSLQDASLPERRRPPMIGAQPNGSQASFKSSSAVSLRPPGSGVANQASASTESLLKGRERMPGGFIPSPAPSQDLETDGLLPAPLSPKSRMDGATPMLTPETPSTSAVSPPASAESNLESTSDPTPVKSEDETKKTVEEEVARPGLGRMFGGNKKTAREMFKTAATAYGAFVPRPGGAGARLRAGGDEKEKDSDGISGVFQARNLNRMKTDDSLKSTESPKEDNSVQATPTSAKGAAPPPEIPAAETLPQVTVSSPLSPPKGGEKERPVLPVGPDPALEAAMAAAAAQKKAKLAEEERRKKRRSVTQMKYFSRLGVDSAFFEGKGLDFEAALEDIGWGTTSTSAKFKSVEALEADIRKEIARVEAGSWLGQSSLDQKDERIDAVEKLLDKAIAECDELDGLLTLYSVELSSLNDDIAFIEAQSQGLQVQTANQKLLQLELQNLLKTISIGPRELEPLKRPMPSTPQGLESIEQALLGLYKAMVTIDPGIRQNAKAGANGGNASGSSELSSMVALQEKSDQFLSECSMFLKRFTQHMDLTFGAAMLSARDIISRTKGANGAKMSTEPFDAARADLWPYSPLMLFAKELDRPSWDILMRMYQSRAKPLYAEEFSANVLVWKKLSLKLSTDETDALLFTHNAEKENENMAATARRITVKRSQTLARGLRQASSEKDKERSAKGAPAGSMFPFDAFKGALEEMTGLIAVEQNFIVDFFHATGTESIDFADAVAAAPPEARRGGNIYGRKAFEPDREMAKRVSNAMEDVFGSFDKEISALIKWATDMSPLQGIGIMYALNKTSAQYEDTNQDFLNRIIATQTQRLSGLWTKFVDDQVRAIEATKVKLDKRKGVVGFIKTFPDFSTAIENQLPPATDEPAMNSEVRAMVDAAYERINKAIFTTIRRLAKEIQAAGSSGAATLGAAREEIEEKNALNSHILLIENMNHYVEEVDARGDPVLEAGKADAREDFEDHLGVYVDSVVRRPLGKIMDFIDTITLAMQALPPTASPTSLATRVQTSRNNFAKMLKDHNARKPREKVNELTRRVEKHFLEGDEQNLSRELVNKVLARCEEKYNAVFEKCQELGREVYEGGVEGLDALGSRDDVARWFRGAR</sequence>
<dbReference type="InterPro" id="IPR019160">
    <property type="entry name" value="Sec3_CC"/>
</dbReference>
<feature type="compositionally biased region" description="Polar residues" evidence="6">
    <location>
        <begin position="410"/>
        <end position="421"/>
    </location>
</feature>
<accession>A0A0D2A6Z0</accession>
<feature type="compositionally biased region" description="Basic and acidic residues" evidence="6">
    <location>
        <begin position="600"/>
        <end position="610"/>
    </location>
</feature>
<feature type="compositionally biased region" description="Basic and acidic residues" evidence="6">
    <location>
        <begin position="624"/>
        <end position="640"/>
    </location>
</feature>
<feature type="region of interest" description="Disordered" evidence="6">
    <location>
        <begin position="212"/>
        <end position="570"/>
    </location>
</feature>
<keyword evidence="3" id="KW-0268">Exocytosis</keyword>
<dbReference type="Pfam" id="PF20654">
    <property type="entry name" value="Sec3_C-term"/>
    <property type="match status" value="1"/>
</dbReference>
<dbReference type="SMART" id="SM01313">
    <property type="entry name" value="Sec3-PIP2_bind"/>
    <property type="match status" value="1"/>
</dbReference>
<dbReference type="InParanoid" id="A0A0D2A6Z0"/>
<evidence type="ECO:0000313" key="8">
    <source>
        <dbReference type="EMBL" id="KIW02360.1"/>
    </source>
</evidence>
<dbReference type="PANTHER" id="PTHR16092:SF14">
    <property type="entry name" value="EXOCYST COMPLEX COMPONENT 1 ISOFORM X1"/>
    <property type="match status" value="1"/>
</dbReference>
<feature type="compositionally biased region" description="Low complexity" evidence="6">
    <location>
        <begin position="515"/>
        <end position="532"/>
    </location>
</feature>
<dbReference type="EMBL" id="KN847549">
    <property type="protein sequence ID" value="KIW02360.1"/>
    <property type="molecule type" value="Genomic_DNA"/>
</dbReference>
<feature type="compositionally biased region" description="Polar residues" evidence="6">
    <location>
        <begin position="459"/>
        <end position="469"/>
    </location>
</feature>
<feature type="region of interest" description="Disordered" evidence="6">
    <location>
        <begin position="1079"/>
        <end position="1098"/>
    </location>
</feature>
<dbReference type="GO" id="GO:0006887">
    <property type="term" value="P:exocytosis"/>
    <property type="evidence" value="ECO:0007669"/>
    <property type="project" value="UniProtKB-KW"/>
</dbReference>
<proteinExistence type="inferred from homology"/>
<dbReference type="STRING" id="253628.A0A0D2A6Z0"/>
<keyword evidence="9" id="KW-1185">Reference proteome</keyword>
<evidence type="ECO:0000256" key="1">
    <source>
        <dbReference type="ARBA" id="ARBA00006518"/>
    </source>
</evidence>
<evidence type="ECO:0000256" key="6">
    <source>
        <dbReference type="SAM" id="MobiDB-lite"/>
    </source>
</evidence>
<feature type="coiled-coil region" evidence="5">
    <location>
        <begin position="790"/>
        <end position="817"/>
    </location>
</feature>
<gene>
    <name evidence="8" type="ORF">PV09_06182</name>
</gene>
<feature type="compositionally biased region" description="Basic and acidic residues" evidence="6">
    <location>
        <begin position="1085"/>
        <end position="1094"/>
    </location>
</feature>
<feature type="compositionally biased region" description="Low complexity" evidence="6">
    <location>
        <begin position="440"/>
        <end position="451"/>
    </location>
</feature>
<feature type="compositionally biased region" description="Polar residues" evidence="6">
    <location>
        <begin position="1"/>
        <end position="22"/>
    </location>
</feature>
<feature type="domain" description="Exocyst complex component Sec3 PIP2-binding N-terminal" evidence="7">
    <location>
        <begin position="90"/>
        <end position="191"/>
    </location>
</feature>
<dbReference type="GeneID" id="27314155"/>
<evidence type="ECO:0000256" key="4">
    <source>
        <dbReference type="ARBA" id="ARBA00023054"/>
    </source>
</evidence>